<keyword evidence="2" id="KW-1185">Reference proteome</keyword>
<feature type="non-terminal residue" evidence="1">
    <location>
        <position position="191"/>
    </location>
</feature>
<dbReference type="Proteomes" id="UP001221142">
    <property type="component" value="Unassembled WGS sequence"/>
</dbReference>
<dbReference type="EMBL" id="JARKIF010000048">
    <property type="protein sequence ID" value="KAJ7607766.1"/>
    <property type="molecule type" value="Genomic_DNA"/>
</dbReference>
<proteinExistence type="predicted"/>
<organism evidence="1 2">
    <name type="scientific">Roridomyces roridus</name>
    <dbReference type="NCBI Taxonomy" id="1738132"/>
    <lineage>
        <taxon>Eukaryota</taxon>
        <taxon>Fungi</taxon>
        <taxon>Dikarya</taxon>
        <taxon>Basidiomycota</taxon>
        <taxon>Agaricomycotina</taxon>
        <taxon>Agaricomycetes</taxon>
        <taxon>Agaricomycetidae</taxon>
        <taxon>Agaricales</taxon>
        <taxon>Marasmiineae</taxon>
        <taxon>Mycenaceae</taxon>
        <taxon>Roridomyces</taxon>
    </lineage>
</organism>
<sequence>MQRRLQLDLIVLGRRLLVMLVLGKSSTRIVFARAPPLWSLCALVVPGTAAFFVGLKSLVTHVTHSRLLAAWTLEYFLFSLTPAPKSPTGPSRTPIIHTLRHPSHLRARRQCLVTPATWHTLALSSGVVVPEDINSERLIALSTLAGALVNRRPWDAIACAASLSLLMRVIAMHTATMIPVYPIRATFRAPC</sequence>
<accession>A0AAD7F806</accession>
<gene>
    <name evidence="1" type="ORF">FB45DRAFT_947703</name>
</gene>
<name>A0AAD7F806_9AGAR</name>
<dbReference type="AlphaFoldDB" id="A0AAD7F806"/>
<comment type="caution">
    <text evidence="1">The sequence shown here is derived from an EMBL/GenBank/DDBJ whole genome shotgun (WGS) entry which is preliminary data.</text>
</comment>
<reference evidence="1" key="1">
    <citation type="submission" date="2023-03" db="EMBL/GenBank/DDBJ databases">
        <title>Massive genome expansion in bonnet fungi (Mycena s.s.) driven by repeated elements and novel gene families across ecological guilds.</title>
        <authorList>
            <consortium name="Lawrence Berkeley National Laboratory"/>
            <person name="Harder C.B."/>
            <person name="Miyauchi S."/>
            <person name="Viragh M."/>
            <person name="Kuo A."/>
            <person name="Thoen E."/>
            <person name="Andreopoulos B."/>
            <person name="Lu D."/>
            <person name="Skrede I."/>
            <person name="Drula E."/>
            <person name="Henrissat B."/>
            <person name="Morin E."/>
            <person name="Kohler A."/>
            <person name="Barry K."/>
            <person name="LaButti K."/>
            <person name="Morin E."/>
            <person name="Salamov A."/>
            <person name="Lipzen A."/>
            <person name="Mereny Z."/>
            <person name="Hegedus B."/>
            <person name="Baldrian P."/>
            <person name="Stursova M."/>
            <person name="Weitz H."/>
            <person name="Taylor A."/>
            <person name="Grigoriev I.V."/>
            <person name="Nagy L.G."/>
            <person name="Martin F."/>
            <person name="Kauserud H."/>
        </authorList>
    </citation>
    <scope>NUCLEOTIDE SEQUENCE</scope>
    <source>
        <strain evidence="1">9284</strain>
    </source>
</reference>
<evidence type="ECO:0000313" key="2">
    <source>
        <dbReference type="Proteomes" id="UP001221142"/>
    </source>
</evidence>
<protein>
    <submittedName>
        <fullName evidence="1">Uncharacterized protein</fullName>
    </submittedName>
</protein>
<evidence type="ECO:0000313" key="1">
    <source>
        <dbReference type="EMBL" id="KAJ7607766.1"/>
    </source>
</evidence>